<dbReference type="EMBL" id="CP011454">
    <property type="protein sequence ID" value="AMW06854.1"/>
    <property type="molecule type" value="Genomic_DNA"/>
</dbReference>
<evidence type="ECO:0000313" key="4">
    <source>
        <dbReference type="Proteomes" id="UP000076404"/>
    </source>
</evidence>
<dbReference type="InterPro" id="IPR013783">
    <property type="entry name" value="Ig-like_fold"/>
</dbReference>
<dbReference type="STRING" id="1379270.GEMMAAP_13540"/>
<dbReference type="InterPro" id="IPR050827">
    <property type="entry name" value="CRP1_MDG1_kinase"/>
</dbReference>
<accession>A0A143BQR7</accession>
<proteinExistence type="inferred from homology"/>
<comment type="similarity">
    <text evidence="1">Belongs to the 5'-AMP-activated protein kinase beta subunit family.</text>
</comment>
<dbReference type="Pfam" id="PF16561">
    <property type="entry name" value="AMPK1_CBM"/>
    <property type="match status" value="1"/>
</dbReference>
<organism evidence="3 4">
    <name type="scientific">Gemmatimonas phototrophica</name>
    <dbReference type="NCBI Taxonomy" id="1379270"/>
    <lineage>
        <taxon>Bacteria</taxon>
        <taxon>Pseudomonadati</taxon>
        <taxon>Gemmatimonadota</taxon>
        <taxon>Gemmatimonadia</taxon>
        <taxon>Gemmatimonadales</taxon>
        <taxon>Gemmatimonadaceae</taxon>
        <taxon>Gemmatimonas</taxon>
    </lineage>
</organism>
<dbReference type="Proteomes" id="UP000076404">
    <property type="component" value="Chromosome"/>
</dbReference>
<evidence type="ECO:0000259" key="2">
    <source>
        <dbReference type="Pfam" id="PF16561"/>
    </source>
</evidence>
<sequence length="89" mass="9683">MRFEFALPNGARKVSLVGDFNGWDERATPMVQQHGNGSWSARIPLAPGRHDYAFVVDGTRWVVDALAPQAPDAGYGPTNTVVVDFEALP</sequence>
<dbReference type="PANTHER" id="PTHR10343">
    <property type="entry name" value="5'-AMP-ACTIVATED PROTEIN KINASE , BETA SUBUNIT"/>
    <property type="match status" value="1"/>
</dbReference>
<dbReference type="Gene3D" id="2.60.40.10">
    <property type="entry name" value="Immunoglobulins"/>
    <property type="match status" value="1"/>
</dbReference>
<keyword evidence="4" id="KW-1185">Reference proteome</keyword>
<dbReference type="PANTHER" id="PTHR10343:SF84">
    <property type="entry name" value="5'-AMP-ACTIVATED PROTEIN KINASE SUBUNIT BETA-1"/>
    <property type="match status" value="1"/>
</dbReference>
<dbReference type="SUPFAM" id="SSF81296">
    <property type="entry name" value="E set domains"/>
    <property type="match status" value="1"/>
</dbReference>
<dbReference type="InterPro" id="IPR014756">
    <property type="entry name" value="Ig_E-set"/>
</dbReference>
<evidence type="ECO:0000313" key="3">
    <source>
        <dbReference type="EMBL" id="AMW06854.1"/>
    </source>
</evidence>
<reference evidence="3 4" key="1">
    <citation type="journal article" date="2014" name="Proc. Natl. Acad. Sci. U.S.A.">
        <title>Functional type 2 photosynthetic reaction centers found in the rare bacterial phylum Gemmatimonadetes.</title>
        <authorList>
            <person name="Zeng Y."/>
            <person name="Feng F."/>
            <person name="Medova H."/>
            <person name="Dean J."/>
            <person name="Koblizek M."/>
        </authorList>
    </citation>
    <scope>NUCLEOTIDE SEQUENCE [LARGE SCALE GENOMIC DNA]</scope>
    <source>
        <strain evidence="3 4">AP64</strain>
    </source>
</reference>
<name>A0A143BQR7_9BACT</name>
<dbReference type="InterPro" id="IPR032640">
    <property type="entry name" value="AMPK1_CBM"/>
</dbReference>
<dbReference type="CDD" id="cd07184">
    <property type="entry name" value="E_set_Isoamylase_like_N"/>
    <property type="match status" value="1"/>
</dbReference>
<dbReference type="eggNOG" id="COG0296">
    <property type="taxonomic scope" value="Bacteria"/>
</dbReference>
<feature type="domain" description="AMP-activated protein kinase glycogen-binding" evidence="2">
    <location>
        <begin position="4"/>
        <end position="83"/>
    </location>
</feature>
<reference evidence="3 4" key="2">
    <citation type="journal article" date="2016" name="Environ. Microbiol. Rep.">
        <title>Metagenomic evidence for the presence of phototrophic Gemmatimonadetes bacteria in diverse environments.</title>
        <authorList>
            <person name="Zeng Y."/>
            <person name="Baumbach J."/>
            <person name="Barbosa E.G."/>
            <person name="Azevedo V."/>
            <person name="Zhang C."/>
            <person name="Koblizek M."/>
        </authorList>
    </citation>
    <scope>NUCLEOTIDE SEQUENCE [LARGE SCALE GENOMIC DNA]</scope>
    <source>
        <strain evidence="3 4">AP64</strain>
    </source>
</reference>
<evidence type="ECO:0000256" key="1">
    <source>
        <dbReference type="ARBA" id="ARBA00010926"/>
    </source>
</evidence>
<dbReference type="KEGG" id="gph:GEMMAAP_13540"/>
<gene>
    <name evidence="3" type="ORF">GEMMAAP_13540</name>
</gene>
<dbReference type="AlphaFoldDB" id="A0A143BQR7"/>
<protein>
    <recommendedName>
        <fullName evidence="2">AMP-activated protein kinase glycogen-binding domain-containing protein</fullName>
    </recommendedName>
</protein>